<keyword evidence="2" id="KW-1185">Reference proteome</keyword>
<sequence length="200" mass="21682">MIVQKKEVQAQHSKEIPAINTIKRGEGDGNEQSLQTKLKSTYDDIYYARRADFILLLEGNAGAPSQRGVLLLLVGRVIKLLSLERTDENCRNSSAVADGAAVSYAPPVTVPDMVVHVAEMVVQVPVQAVIVPPPSALSPLPLIKKINFYAQNSLFLIGTMLIYTSVSTTNPTSISSSLLNDKVIKDIPDRPIVTSVEMIA</sequence>
<accession>A0A1A9WI01</accession>
<evidence type="ECO:0000313" key="1">
    <source>
        <dbReference type="EnsemblMetazoa" id="GBRI020510-PA"/>
    </source>
</evidence>
<dbReference type="EnsemblMetazoa" id="GBRI020510-RA">
    <property type="protein sequence ID" value="GBRI020510-PA"/>
    <property type="gene ID" value="GBRI020510"/>
</dbReference>
<dbReference type="AlphaFoldDB" id="A0A1A9WI01"/>
<evidence type="ECO:0000313" key="2">
    <source>
        <dbReference type="Proteomes" id="UP000091820"/>
    </source>
</evidence>
<dbReference type="Proteomes" id="UP000091820">
    <property type="component" value="Unassembled WGS sequence"/>
</dbReference>
<reference evidence="1" key="2">
    <citation type="submission" date="2020-05" db="UniProtKB">
        <authorList>
            <consortium name="EnsemblMetazoa"/>
        </authorList>
    </citation>
    <scope>IDENTIFICATION</scope>
    <source>
        <strain evidence="1">IAEA</strain>
    </source>
</reference>
<name>A0A1A9WI01_9MUSC</name>
<dbReference type="VEuPathDB" id="VectorBase:GBRI020510"/>
<proteinExistence type="predicted"/>
<protein>
    <submittedName>
        <fullName evidence="1">Uncharacterized protein</fullName>
    </submittedName>
</protein>
<organism evidence="1 2">
    <name type="scientific">Glossina brevipalpis</name>
    <dbReference type="NCBI Taxonomy" id="37001"/>
    <lineage>
        <taxon>Eukaryota</taxon>
        <taxon>Metazoa</taxon>
        <taxon>Ecdysozoa</taxon>
        <taxon>Arthropoda</taxon>
        <taxon>Hexapoda</taxon>
        <taxon>Insecta</taxon>
        <taxon>Pterygota</taxon>
        <taxon>Neoptera</taxon>
        <taxon>Endopterygota</taxon>
        <taxon>Diptera</taxon>
        <taxon>Brachycera</taxon>
        <taxon>Muscomorpha</taxon>
        <taxon>Hippoboscoidea</taxon>
        <taxon>Glossinidae</taxon>
        <taxon>Glossina</taxon>
    </lineage>
</organism>
<reference evidence="2" key="1">
    <citation type="submission" date="2014-03" db="EMBL/GenBank/DDBJ databases">
        <authorList>
            <person name="Aksoy S."/>
            <person name="Warren W."/>
            <person name="Wilson R.K."/>
        </authorList>
    </citation>
    <scope>NUCLEOTIDE SEQUENCE [LARGE SCALE GENOMIC DNA]</scope>
    <source>
        <strain evidence="2">IAEA</strain>
    </source>
</reference>